<dbReference type="AlphaFoldDB" id="A0AAD5KS60"/>
<reference evidence="2" key="2">
    <citation type="submission" date="2023-02" db="EMBL/GenBank/DDBJ databases">
        <authorList>
            <consortium name="DOE Joint Genome Institute"/>
            <person name="Mondo S.J."/>
            <person name="Chang Y."/>
            <person name="Wang Y."/>
            <person name="Ahrendt S."/>
            <person name="Andreopoulos W."/>
            <person name="Barry K."/>
            <person name="Beard J."/>
            <person name="Benny G.L."/>
            <person name="Blankenship S."/>
            <person name="Bonito G."/>
            <person name="Cuomo C."/>
            <person name="Desiro A."/>
            <person name="Gervers K.A."/>
            <person name="Hundley H."/>
            <person name="Kuo A."/>
            <person name="LaButti K."/>
            <person name="Lang B.F."/>
            <person name="Lipzen A."/>
            <person name="O'Donnell K."/>
            <person name="Pangilinan J."/>
            <person name="Reynolds N."/>
            <person name="Sandor L."/>
            <person name="Smith M.W."/>
            <person name="Tsang A."/>
            <person name="Grigoriev I.V."/>
            <person name="Stajich J.E."/>
            <person name="Spatafora J.W."/>
        </authorList>
    </citation>
    <scope>NUCLEOTIDE SEQUENCE</scope>
    <source>
        <strain evidence="2">RSA 2281</strain>
    </source>
</reference>
<keyword evidence="1" id="KW-0812">Transmembrane</keyword>
<evidence type="ECO:0000256" key="1">
    <source>
        <dbReference type="SAM" id="Phobius"/>
    </source>
</evidence>
<dbReference type="Proteomes" id="UP001209540">
    <property type="component" value="Unassembled WGS sequence"/>
</dbReference>
<sequence length="88" mass="9815">MDQIGQLVSYLPTIDREKLPTIASITTAVFVVLYAYKKTTATNQEDEVPKGLKPVPVAPGRQFLFGHLLTLGKRPVLQLQKWHEAIGK</sequence>
<evidence type="ECO:0000313" key="3">
    <source>
        <dbReference type="Proteomes" id="UP001209540"/>
    </source>
</evidence>
<reference evidence="2" key="1">
    <citation type="journal article" date="2022" name="IScience">
        <title>Evolution of zygomycete secretomes and the origins of terrestrial fungal ecologies.</title>
        <authorList>
            <person name="Chang Y."/>
            <person name="Wang Y."/>
            <person name="Mondo S."/>
            <person name="Ahrendt S."/>
            <person name="Andreopoulos W."/>
            <person name="Barry K."/>
            <person name="Beard J."/>
            <person name="Benny G.L."/>
            <person name="Blankenship S."/>
            <person name="Bonito G."/>
            <person name="Cuomo C."/>
            <person name="Desiro A."/>
            <person name="Gervers K.A."/>
            <person name="Hundley H."/>
            <person name="Kuo A."/>
            <person name="LaButti K."/>
            <person name="Lang B.F."/>
            <person name="Lipzen A."/>
            <person name="O'Donnell K."/>
            <person name="Pangilinan J."/>
            <person name="Reynolds N."/>
            <person name="Sandor L."/>
            <person name="Smith M.E."/>
            <person name="Tsang A."/>
            <person name="Grigoriev I.V."/>
            <person name="Stajich J.E."/>
            <person name="Spatafora J.W."/>
        </authorList>
    </citation>
    <scope>NUCLEOTIDE SEQUENCE</scope>
    <source>
        <strain evidence="2">RSA 2281</strain>
    </source>
</reference>
<protein>
    <submittedName>
        <fullName evidence="2">Uncharacterized protein</fullName>
    </submittedName>
</protein>
<dbReference type="EMBL" id="JAIXMP010000004">
    <property type="protein sequence ID" value="KAI9274691.1"/>
    <property type="molecule type" value="Genomic_DNA"/>
</dbReference>
<gene>
    <name evidence="2" type="ORF">BDA99DRAFT_246271</name>
</gene>
<organism evidence="2 3">
    <name type="scientific">Phascolomyces articulosus</name>
    <dbReference type="NCBI Taxonomy" id="60185"/>
    <lineage>
        <taxon>Eukaryota</taxon>
        <taxon>Fungi</taxon>
        <taxon>Fungi incertae sedis</taxon>
        <taxon>Mucoromycota</taxon>
        <taxon>Mucoromycotina</taxon>
        <taxon>Mucoromycetes</taxon>
        <taxon>Mucorales</taxon>
        <taxon>Lichtheimiaceae</taxon>
        <taxon>Phascolomyces</taxon>
    </lineage>
</organism>
<accession>A0AAD5KS60</accession>
<evidence type="ECO:0000313" key="2">
    <source>
        <dbReference type="EMBL" id="KAI9274691.1"/>
    </source>
</evidence>
<proteinExistence type="predicted"/>
<keyword evidence="3" id="KW-1185">Reference proteome</keyword>
<name>A0AAD5KS60_9FUNG</name>
<keyword evidence="1" id="KW-1133">Transmembrane helix</keyword>
<keyword evidence="1" id="KW-0472">Membrane</keyword>
<feature type="transmembrane region" description="Helical" evidence="1">
    <location>
        <begin position="19"/>
        <end position="36"/>
    </location>
</feature>
<comment type="caution">
    <text evidence="2">The sequence shown here is derived from an EMBL/GenBank/DDBJ whole genome shotgun (WGS) entry which is preliminary data.</text>
</comment>